<dbReference type="GO" id="GO:0005524">
    <property type="term" value="F:ATP binding"/>
    <property type="evidence" value="ECO:0007669"/>
    <property type="project" value="UniProtKB-UniRule"/>
</dbReference>
<keyword evidence="9 19" id="KW-0547">Nucleotide-binding</keyword>
<evidence type="ECO:0000256" key="12">
    <source>
        <dbReference type="ARBA" id="ARBA00022792"/>
    </source>
</evidence>
<dbReference type="PANTHER" id="PTHR22972">
    <property type="entry name" value="SERINE/THREONINE PROTEIN KINASE"/>
    <property type="match status" value="1"/>
</dbReference>
<dbReference type="GO" id="GO:0004674">
    <property type="term" value="F:protein serine/threonine kinase activity"/>
    <property type="evidence" value="ECO:0007669"/>
    <property type="project" value="UniProtKB-KW"/>
</dbReference>
<comment type="caution">
    <text evidence="22">The sequence shown here is derived from an EMBL/GenBank/DDBJ whole genome shotgun (WGS) entry which is preliminary data.</text>
</comment>
<keyword evidence="14" id="KW-0460">Magnesium</keyword>
<dbReference type="Pfam" id="PF00069">
    <property type="entry name" value="Pkinase"/>
    <property type="match status" value="1"/>
</dbReference>
<dbReference type="InterPro" id="IPR000719">
    <property type="entry name" value="Prot_kinase_dom"/>
</dbReference>
<dbReference type="InterPro" id="IPR017441">
    <property type="entry name" value="Protein_kinase_ATP_BS"/>
</dbReference>
<keyword evidence="13 19" id="KW-0067">ATP-binding</keyword>
<evidence type="ECO:0000256" key="7">
    <source>
        <dbReference type="ARBA" id="ARBA00022679"/>
    </source>
</evidence>
<sequence>MIMALRAFLRLGATYLRHIRKLPVLLSRAPKTFRLARVLIKPPRGAQASRLARFLRTLGSTDSIAATVRRSLLSYNTHTRPNSLIRAYSGLAGAVKLRHQFVFQPQLSFGAINEMSQKREGSWFGGFLSSLSRYPALPNLITNSSSLIPRGLLGAGCNSAVWAAKVVSEEKSGDITDDSANELAVKVLYNYYANTEADSAKVAKESLERVEDEQGEPSVDWLLLRQQIERESELRPSPGHPNIVPLVGHFVDRAPASLSVQTSNAVESLSETASESITVLSASSVNTDSHHPTGSDSVLAERGWCGAESFPEGFGGRPLTYYLLMPKFDATLDDLFNGTWYPTGSVTSGSRRSPAVGSGEMSLQEGSSEEINSSVPSASVSIVTLPDNSSGQSSDSPSPVGCGTSLVTGTGGFGLQQPANSVPRFIDVDEAVAILAQIFDAVAELELHGIAHRDIKPNNILLRRRLPTIQQRPGREPISGRIPWIDDKELLAVNTPFHVALTDFGCAIRTSDRLSDNLQSAFQRLFGHLFAQPTERIQQPNLLTHSGNTLFLAPEIATFLQKCDSSAQMLRPADYARSDIWAVATLAYPLFGLPNPFANGTLCSADYEESDLPSFPDRVPGVITWVVTQCLRRDPSARPPADLVADVLHTWCLLRHTYRRHQRQQMAQTSQFVSVSQQMSIVTETGDSMEASLLTNSGVLSQQFLDELNAMSTGELNPATVNRLRSFLNVWWAADWLTGPGRPPDGLRISFYRRVTVARLALCLRIVTREEDVRAHRITSSIAQAVESITPGMTIDS</sequence>
<dbReference type="Gene3D" id="1.10.510.10">
    <property type="entry name" value="Transferase(Phosphotransferase) domain 1"/>
    <property type="match status" value="1"/>
</dbReference>
<organism evidence="22 23">
    <name type="scientific">Calicophoron daubneyi</name>
    <name type="common">Rumen fluke</name>
    <name type="synonym">Paramphistomum daubneyi</name>
    <dbReference type="NCBI Taxonomy" id="300641"/>
    <lineage>
        <taxon>Eukaryota</taxon>
        <taxon>Metazoa</taxon>
        <taxon>Spiralia</taxon>
        <taxon>Lophotrochozoa</taxon>
        <taxon>Platyhelminthes</taxon>
        <taxon>Trematoda</taxon>
        <taxon>Digenea</taxon>
        <taxon>Plagiorchiida</taxon>
        <taxon>Pronocephalata</taxon>
        <taxon>Paramphistomoidea</taxon>
        <taxon>Paramphistomidae</taxon>
        <taxon>Calicophoron</taxon>
    </lineage>
</organism>
<accession>A0AAV2TSI7</accession>
<dbReference type="InterPro" id="IPR011009">
    <property type="entry name" value="Kinase-like_dom_sf"/>
</dbReference>
<dbReference type="GO" id="GO:0046872">
    <property type="term" value="F:metal ion binding"/>
    <property type="evidence" value="ECO:0007669"/>
    <property type="project" value="UniProtKB-KW"/>
</dbReference>
<evidence type="ECO:0000313" key="22">
    <source>
        <dbReference type="EMBL" id="CAL5139750.1"/>
    </source>
</evidence>
<dbReference type="Proteomes" id="UP001497525">
    <property type="component" value="Unassembled WGS sequence"/>
</dbReference>
<evidence type="ECO:0000256" key="10">
    <source>
        <dbReference type="ARBA" id="ARBA00022777"/>
    </source>
</evidence>
<dbReference type="GO" id="GO:0000422">
    <property type="term" value="P:autophagy of mitochondrion"/>
    <property type="evidence" value="ECO:0007669"/>
    <property type="project" value="TreeGrafter"/>
</dbReference>
<evidence type="ECO:0000256" key="17">
    <source>
        <dbReference type="ARBA" id="ARBA00047899"/>
    </source>
</evidence>
<gene>
    <name evidence="22" type="ORF">CDAUBV1_LOCUS14946</name>
</gene>
<dbReference type="InterPro" id="IPR008271">
    <property type="entry name" value="Ser/Thr_kinase_AS"/>
</dbReference>
<evidence type="ECO:0000256" key="14">
    <source>
        <dbReference type="ARBA" id="ARBA00022842"/>
    </source>
</evidence>
<dbReference type="GO" id="GO:0042981">
    <property type="term" value="P:regulation of apoptotic process"/>
    <property type="evidence" value="ECO:0007669"/>
    <property type="project" value="TreeGrafter"/>
</dbReference>
<keyword evidence="8" id="KW-0479">Metal-binding</keyword>
<dbReference type="EMBL" id="CAXLJL010000634">
    <property type="protein sequence ID" value="CAL5139750.1"/>
    <property type="molecule type" value="Genomic_DNA"/>
</dbReference>
<keyword evidence="12" id="KW-0472">Membrane</keyword>
<evidence type="ECO:0000259" key="21">
    <source>
        <dbReference type="PROSITE" id="PS50011"/>
    </source>
</evidence>
<keyword evidence="12" id="KW-0999">Mitochondrion inner membrane</keyword>
<evidence type="ECO:0000256" key="15">
    <source>
        <dbReference type="ARBA" id="ARBA00022946"/>
    </source>
</evidence>
<comment type="cofactor">
    <cofactor evidence="1">
        <name>Mg(2+)</name>
        <dbReference type="ChEBI" id="CHEBI:18420"/>
    </cofactor>
</comment>
<keyword evidence="10" id="KW-0418">Kinase</keyword>
<comment type="subcellular location">
    <subcellularLocation>
        <location evidence="3">Cytoplasm</location>
        <location evidence="3">Cytosol</location>
    </subcellularLocation>
    <subcellularLocation>
        <location evidence="2">Mitochondrion inner membrane</location>
        <topology evidence="2">Single-pass membrane protein</topology>
    </subcellularLocation>
    <subcellularLocation>
        <location evidence="4">Mitochondrion outer membrane</location>
        <topology evidence="4">Single-pass membrane protein</topology>
    </subcellularLocation>
</comment>
<evidence type="ECO:0000256" key="18">
    <source>
        <dbReference type="ARBA" id="ARBA00048679"/>
    </source>
</evidence>
<dbReference type="GO" id="GO:0005741">
    <property type="term" value="C:mitochondrial outer membrane"/>
    <property type="evidence" value="ECO:0007669"/>
    <property type="project" value="UniProtKB-SubCell"/>
</dbReference>
<dbReference type="SUPFAM" id="SSF56112">
    <property type="entry name" value="Protein kinase-like (PK-like)"/>
    <property type="match status" value="1"/>
</dbReference>
<dbReference type="GO" id="GO:0005829">
    <property type="term" value="C:cytosol"/>
    <property type="evidence" value="ECO:0007669"/>
    <property type="project" value="UniProtKB-SubCell"/>
</dbReference>
<evidence type="ECO:0000256" key="13">
    <source>
        <dbReference type="ARBA" id="ARBA00022840"/>
    </source>
</evidence>
<dbReference type="AlphaFoldDB" id="A0AAV2TSI7"/>
<keyword evidence="6" id="KW-0723">Serine/threonine-protein kinase</keyword>
<dbReference type="EC" id="2.7.11.1" evidence="5"/>
<dbReference type="InterPro" id="IPR051511">
    <property type="entry name" value="MitoQC_Scaffold_Kinases"/>
</dbReference>
<dbReference type="GO" id="GO:0090141">
    <property type="term" value="P:positive regulation of mitochondrial fission"/>
    <property type="evidence" value="ECO:0007669"/>
    <property type="project" value="TreeGrafter"/>
</dbReference>
<evidence type="ECO:0000256" key="6">
    <source>
        <dbReference type="ARBA" id="ARBA00022527"/>
    </source>
</evidence>
<keyword evidence="16" id="KW-0496">Mitochondrion</keyword>
<evidence type="ECO:0000256" key="5">
    <source>
        <dbReference type="ARBA" id="ARBA00012513"/>
    </source>
</evidence>
<name>A0AAV2TSI7_CALDB</name>
<dbReference type="PANTHER" id="PTHR22972:SF7">
    <property type="entry name" value="SERINE_THREONINE-PROTEIN KINASE PINK1, MITOCHONDRIAL"/>
    <property type="match status" value="1"/>
</dbReference>
<evidence type="ECO:0000256" key="2">
    <source>
        <dbReference type="ARBA" id="ARBA00004434"/>
    </source>
</evidence>
<feature type="region of interest" description="Disordered" evidence="20">
    <location>
        <begin position="346"/>
        <end position="403"/>
    </location>
</feature>
<comment type="catalytic activity">
    <reaction evidence="17">
        <text>L-threonyl-[protein] + ATP = O-phospho-L-threonyl-[protein] + ADP + H(+)</text>
        <dbReference type="Rhea" id="RHEA:46608"/>
        <dbReference type="Rhea" id="RHEA-COMP:11060"/>
        <dbReference type="Rhea" id="RHEA-COMP:11605"/>
        <dbReference type="ChEBI" id="CHEBI:15378"/>
        <dbReference type="ChEBI" id="CHEBI:30013"/>
        <dbReference type="ChEBI" id="CHEBI:30616"/>
        <dbReference type="ChEBI" id="CHEBI:61977"/>
        <dbReference type="ChEBI" id="CHEBI:456216"/>
        <dbReference type="EC" id="2.7.11.1"/>
    </reaction>
</comment>
<proteinExistence type="predicted"/>
<evidence type="ECO:0000256" key="9">
    <source>
        <dbReference type="ARBA" id="ARBA00022741"/>
    </source>
</evidence>
<reference evidence="22" key="1">
    <citation type="submission" date="2024-06" db="EMBL/GenBank/DDBJ databases">
        <authorList>
            <person name="Liu X."/>
            <person name="Lenzi L."/>
            <person name="Haldenby T S."/>
            <person name="Uol C."/>
        </authorList>
    </citation>
    <scope>NUCLEOTIDE SEQUENCE</scope>
</reference>
<dbReference type="GO" id="GO:0005743">
    <property type="term" value="C:mitochondrial inner membrane"/>
    <property type="evidence" value="ECO:0007669"/>
    <property type="project" value="UniProtKB-SubCell"/>
</dbReference>
<feature type="binding site" evidence="19">
    <location>
        <position position="186"/>
    </location>
    <ligand>
        <name>ATP</name>
        <dbReference type="ChEBI" id="CHEBI:30616"/>
    </ligand>
</feature>
<evidence type="ECO:0000256" key="11">
    <source>
        <dbReference type="ARBA" id="ARBA00022787"/>
    </source>
</evidence>
<feature type="compositionally biased region" description="Polar residues" evidence="20">
    <location>
        <begin position="364"/>
        <end position="382"/>
    </location>
</feature>
<dbReference type="PROSITE" id="PS50011">
    <property type="entry name" value="PROTEIN_KINASE_DOM"/>
    <property type="match status" value="1"/>
</dbReference>
<comment type="catalytic activity">
    <reaction evidence="18">
        <text>L-seryl-[protein] + ATP = O-phospho-L-seryl-[protein] + ADP + H(+)</text>
        <dbReference type="Rhea" id="RHEA:17989"/>
        <dbReference type="Rhea" id="RHEA-COMP:9863"/>
        <dbReference type="Rhea" id="RHEA-COMP:11604"/>
        <dbReference type="ChEBI" id="CHEBI:15378"/>
        <dbReference type="ChEBI" id="CHEBI:29999"/>
        <dbReference type="ChEBI" id="CHEBI:30616"/>
        <dbReference type="ChEBI" id="CHEBI:83421"/>
        <dbReference type="ChEBI" id="CHEBI:456216"/>
        <dbReference type="EC" id="2.7.11.1"/>
    </reaction>
</comment>
<dbReference type="PROSITE" id="PS00108">
    <property type="entry name" value="PROTEIN_KINASE_ST"/>
    <property type="match status" value="1"/>
</dbReference>
<evidence type="ECO:0000313" key="23">
    <source>
        <dbReference type="Proteomes" id="UP001497525"/>
    </source>
</evidence>
<protein>
    <recommendedName>
        <fullName evidence="5">non-specific serine/threonine protein kinase</fullName>
        <ecNumber evidence="5">2.7.11.1</ecNumber>
    </recommendedName>
</protein>
<evidence type="ECO:0000256" key="3">
    <source>
        <dbReference type="ARBA" id="ARBA00004514"/>
    </source>
</evidence>
<keyword evidence="11" id="KW-1000">Mitochondrion outer membrane</keyword>
<evidence type="ECO:0000256" key="8">
    <source>
        <dbReference type="ARBA" id="ARBA00022723"/>
    </source>
</evidence>
<dbReference type="SMART" id="SM00220">
    <property type="entry name" value="S_TKc"/>
    <property type="match status" value="1"/>
</dbReference>
<evidence type="ECO:0000256" key="4">
    <source>
        <dbReference type="ARBA" id="ARBA00004572"/>
    </source>
</evidence>
<evidence type="ECO:0000256" key="1">
    <source>
        <dbReference type="ARBA" id="ARBA00001946"/>
    </source>
</evidence>
<evidence type="ECO:0000256" key="19">
    <source>
        <dbReference type="PROSITE-ProRule" id="PRU10141"/>
    </source>
</evidence>
<dbReference type="PROSITE" id="PS00107">
    <property type="entry name" value="PROTEIN_KINASE_ATP"/>
    <property type="match status" value="1"/>
</dbReference>
<evidence type="ECO:0000256" key="20">
    <source>
        <dbReference type="SAM" id="MobiDB-lite"/>
    </source>
</evidence>
<evidence type="ECO:0000256" key="16">
    <source>
        <dbReference type="ARBA" id="ARBA00023128"/>
    </source>
</evidence>
<feature type="domain" description="Protein kinase" evidence="21">
    <location>
        <begin position="147"/>
        <end position="652"/>
    </location>
</feature>
<feature type="compositionally biased region" description="Low complexity" evidence="20">
    <location>
        <begin position="386"/>
        <end position="399"/>
    </location>
</feature>
<keyword evidence="15" id="KW-0809">Transit peptide</keyword>
<keyword evidence="7" id="KW-0808">Transferase</keyword>